<dbReference type="AlphaFoldDB" id="A0A2N0RGC8"/>
<protein>
    <submittedName>
        <fullName evidence="1">Uncharacterized protein</fullName>
    </submittedName>
</protein>
<gene>
    <name evidence="1" type="ORF">RhiirA1_465274</name>
</gene>
<accession>A0A2N0RGC8</accession>
<evidence type="ECO:0000313" key="1">
    <source>
        <dbReference type="EMBL" id="PKC62359.1"/>
    </source>
</evidence>
<sequence>MLHVFQGMEHASTTKSYERTVEFMNRVTNVLNEPLPPSSYNCINAKGEFGPLKEHHKKVLNWEKIGIVPNITRN</sequence>
<reference evidence="1 2" key="2">
    <citation type="submission" date="2017-10" db="EMBL/GenBank/DDBJ databases">
        <title>Genome analyses suggest a sexual origin of heterokaryosis in a supposedly ancient asexual fungus.</title>
        <authorList>
            <person name="Corradi N."/>
            <person name="Sedzielewska K."/>
            <person name="Noel J."/>
            <person name="Charron P."/>
            <person name="Farinelli L."/>
            <person name="Marton T."/>
            <person name="Kruger M."/>
            <person name="Pelin A."/>
            <person name="Brachmann A."/>
            <person name="Corradi N."/>
        </authorList>
    </citation>
    <scope>NUCLEOTIDE SEQUENCE [LARGE SCALE GENOMIC DNA]</scope>
    <source>
        <strain evidence="1 2">A1</strain>
    </source>
</reference>
<evidence type="ECO:0000313" key="2">
    <source>
        <dbReference type="Proteomes" id="UP000232688"/>
    </source>
</evidence>
<name>A0A2N0RGC8_9GLOM</name>
<comment type="caution">
    <text evidence="1">The sequence shown here is derived from an EMBL/GenBank/DDBJ whole genome shotgun (WGS) entry which is preliminary data.</text>
</comment>
<dbReference type="VEuPathDB" id="FungiDB:RhiirA1_465274"/>
<dbReference type="EMBL" id="LLXH01000870">
    <property type="protein sequence ID" value="PKC62359.1"/>
    <property type="molecule type" value="Genomic_DNA"/>
</dbReference>
<reference evidence="1 2" key="1">
    <citation type="submission" date="2017-10" db="EMBL/GenBank/DDBJ databases">
        <title>Extensive intraspecific genome diversity in a model arbuscular mycorrhizal fungus.</title>
        <authorList>
            <person name="Chen E.C.H."/>
            <person name="Morin E."/>
            <person name="Baudet D."/>
            <person name="Noel J."/>
            <person name="Ndikumana S."/>
            <person name="Charron P."/>
            <person name="St-Onge C."/>
            <person name="Giorgi J."/>
            <person name="Grigoriev I.V."/>
            <person name="Roux C."/>
            <person name="Martin F.M."/>
            <person name="Corradi N."/>
        </authorList>
    </citation>
    <scope>NUCLEOTIDE SEQUENCE [LARGE SCALE GENOMIC DNA]</scope>
    <source>
        <strain evidence="1 2">A1</strain>
    </source>
</reference>
<proteinExistence type="predicted"/>
<organism evidence="1 2">
    <name type="scientific">Rhizophagus irregularis</name>
    <dbReference type="NCBI Taxonomy" id="588596"/>
    <lineage>
        <taxon>Eukaryota</taxon>
        <taxon>Fungi</taxon>
        <taxon>Fungi incertae sedis</taxon>
        <taxon>Mucoromycota</taxon>
        <taxon>Glomeromycotina</taxon>
        <taxon>Glomeromycetes</taxon>
        <taxon>Glomerales</taxon>
        <taxon>Glomeraceae</taxon>
        <taxon>Rhizophagus</taxon>
    </lineage>
</organism>
<dbReference type="Proteomes" id="UP000232688">
    <property type="component" value="Unassembled WGS sequence"/>
</dbReference>